<reference evidence="1 2" key="1">
    <citation type="submission" date="2018-02" db="EMBL/GenBank/DDBJ databases">
        <title>Genomic Encyclopedia of Archaeal and Bacterial Type Strains, Phase II (KMG-II): from individual species to whole genera.</title>
        <authorList>
            <person name="Goeker M."/>
        </authorList>
    </citation>
    <scope>NUCLEOTIDE SEQUENCE [LARGE SCALE GENOMIC DNA]</scope>
    <source>
        <strain evidence="1 2">DSM 18921</strain>
    </source>
</reference>
<protein>
    <recommendedName>
        <fullName evidence="3">SatD family protein</fullName>
    </recommendedName>
</protein>
<comment type="caution">
    <text evidence="1">The sequence shown here is derived from an EMBL/GenBank/DDBJ whole genome shotgun (WGS) entry which is preliminary data.</text>
</comment>
<proteinExistence type="predicted"/>
<dbReference type="InterPro" id="IPR029787">
    <property type="entry name" value="Nucleotide_cyclase"/>
</dbReference>
<keyword evidence="2" id="KW-1185">Reference proteome</keyword>
<evidence type="ECO:0000313" key="2">
    <source>
        <dbReference type="Proteomes" id="UP000238338"/>
    </source>
</evidence>
<name>A0A2S8SDC7_9RHOB</name>
<dbReference type="AlphaFoldDB" id="A0A2S8SDC7"/>
<evidence type="ECO:0008006" key="3">
    <source>
        <dbReference type="Google" id="ProtNLM"/>
    </source>
</evidence>
<evidence type="ECO:0000313" key="1">
    <source>
        <dbReference type="EMBL" id="PQV58857.1"/>
    </source>
</evidence>
<dbReference type="Proteomes" id="UP000238338">
    <property type="component" value="Unassembled WGS sequence"/>
</dbReference>
<dbReference type="OrthoDB" id="7210707at2"/>
<sequence length="198" mass="20499">MKACAVLTGDLVGSTRFAPEAIERAMAVLSSAAPEGHFTRYRGDGWQAVVAPPARALRATLGLIARLAAEDGLPATRIAIGLGPVESLGTADLSDARGAAFETSGRALDGIGRAARLAIDGTAITPLHRAIVALLDERSTRWTPEQARAIALALAPAEPTQAEIAATLGISAQAVNYRLAGAGWNALRQAVSAWEENQ</sequence>
<organism evidence="1 2">
    <name type="scientific">Albidovulum denitrificans</name>
    <dbReference type="NCBI Taxonomy" id="404881"/>
    <lineage>
        <taxon>Bacteria</taxon>
        <taxon>Pseudomonadati</taxon>
        <taxon>Pseudomonadota</taxon>
        <taxon>Alphaproteobacteria</taxon>
        <taxon>Rhodobacterales</taxon>
        <taxon>Paracoccaceae</taxon>
        <taxon>Albidovulum</taxon>
    </lineage>
</organism>
<dbReference type="SUPFAM" id="SSF55073">
    <property type="entry name" value="Nucleotide cyclase"/>
    <property type="match status" value="1"/>
</dbReference>
<accession>A0A2S8SDC7</accession>
<dbReference type="EMBL" id="PVEP01000001">
    <property type="protein sequence ID" value="PQV58857.1"/>
    <property type="molecule type" value="Genomic_DNA"/>
</dbReference>
<dbReference type="RefSeq" id="WP_105513092.1">
    <property type="nucleotide sequence ID" value="NZ_PVEP01000001.1"/>
</dbReference>
<dbReference type="Gene3D" id="3.30.70.1230">
    <property type="entry name" value="Nucleotide cyclase"/>
    <property type="match status" value="1"/>
</dbReference>
<gene>
    <name evidence="1" type="ORF">LX70_00674</name>
</gene>